<evidence type="ECO:0000256" key="3">
    <source>
        <dbReference type="ARBA" id="ARBA00022737"/>
    </source>
</evidence>
<evidence type="ECO:0000313" key="16">
    <source>
        <dbReference type="Proteomes" id="UP000708208"/>
    </source>
</evidence>
<protein>
    <recommendedName>
        <fullName evidence="17">Polycomb protein Sfmbt</fullName>
    </recommendedName>
</protein>
<dbReference type="InterPro" id="IPR004092">
    <property type="entry name" value="Mbt"/>
</dbReference>
<feature type="compositionally biased region" description="Basic residues" evidence="12">
    <location>
        <begin position="666"/>
        <end position="691"/>
    </location>
</feature>
<evidence type="ECO:0000259" key="14">
    <source>
        <dbReference type="PROSITE" id="PS51024"/>
    </source>
</evidence>
<dbReference type="OrthoDB" id="5800688at2759"/>
<dbReference type="GO" id="GO:0045892">
    <property type="term" value="P:negative regulation of DNA-templated transcription"/>
    <property type="evidence" value="ECO:0007669"/>
    <property type="project" value="TreeGrafter"/>
</dbReference>
<dbReference type="InterPro" id="IPR050548">
    <property type="entry name" value="PcG_chromatin_remod_factors"/>
</dbReference>
<dbReference type="EMBL" id="CAJVCH010028510">
    <property type="protein sequence ID" value="CAG7704207.1"/>
    <property type="molecule type" value="Genomic_DNA"/>
</dbReference>
<evidence type="ECO:0000256" key="5">
    <source>
        <dbReference type="ARBA" id="ARBA00022833"/>
    </source>
</evidence>
<accession>A0A8J2JIX9</accession>
<feature type="repeat" description="MBT" evidence="11">
    <location>
        <begin position="561"/>
        <end position="657"/>
    </location>
</feature>
<evidence type="ECO:0000256" key="9">
    <source>
        <dbReference type="ARBA" id="ARBA00023242"/>
    </source>
</evidence>
<evidence type="ECO:0000313" key="15">
    <source>
        <dbReference type="EMBL" id="CAG7704207.1"/>
    </source>
</evidence>
<feature type="compositionally biased region" description="Low complexity" evidence="12">
    <location>
        <begin position="704"/>
        <end position="720"/>
    </location>
</feature>
<evidence type="ECO:0000256" key="11">
    <source>
        <dbReference type="PROSITE-ProRule" id="PRU00459"/>
    </source>
</evidence>
<evidence type="ECO:0000256" key="2">
    <source>
        <dbReference type="ARBA" id="ARBA00022723"/>
    </source>
</evidence>
<dbReference type="Pfam" id="PF02820">
    <property type="entry name" value="MBT"/>
    <property type="match status" value="4"/>
</dbReference>
<feature type="region of interest" description="Disordered" evidence="12">
    <location>
        <begin position="666"/>
        <end position="734"/>
    </location>
</feature>
<keyword evidence="8" id="KW-0804">Transcription</keyword>
<feature type="region of interest" description="Disordered" evidence="12">
    <location>
        <begin position="1"/>
        <end position="33"/>
    </location>
</feature>
<feature type="compositionally biased region" description="Low complexity" evidence="12">
    <location>
        <begin position="216"/>
        <end position="225"/>
    </location>
</feature>
<dbReference type="SMART" id="SM00561">
    <property type="entry name" value="MBT"/>
    <property type="match status" value="4"/>
</dbReference>
<organism evidence="15 16">
    <name type="scientific">Allacma fusca</name>
    <dbReference type="NCBI Taxonomy" id="39272"/>
    <lineage>
        <taxon>Eukaryota</taxon>
        <taxon>Metazoa</taxon>
        <taxon>Ecdysozoa</taxon>
        <taxon>Arthropoda</taxon>
        <taxon>Hexapoda</taxon>
        <taxon>Collembola</taxon>
        <taxon>Symphypleona</taxon>
        <taxon>Sminthuridae</taxon>
        <taxon>Allacma</taxon>
    </lineage>
</organism>
<dbReference type="InterPro" id="IPR012313">
    <property type="entry name" value="Znf_FCS"/>
</dbReference>
<sequence length="873" mass="97269">MIGLKNWRCGKRKNNRSRRKNNNSDRDGTSTWKEITQRGMLDPSSQGPMLTDSPKTAKIMPINPPQNWTSTNTANLESNGVSVTIVSGTGSNKLPESLRGISNNSVTITPANVSSSTTTTNGTNFERRKVPSEPTETTMKDGGMAKCEHCGKLGVKHAFYTKKRNFCSNSCVRAASKTTGNVERAKILSPAVTTKSDPIDDEESSRGSSVHDGTRSTSSASNSYSDQEAVPAKRNKFETSQGFEWNKMLNESNFVAANVSCFKHAPVSYLWENVTVGMKVEVENTDVDQGSYQTAFWVASVIQIQGYKVLLRFEGFGNDNTRDFWVNLCSEDVHHVGWCATKGKPLIPPKSISGKFADWRDFLVKRLTGARTLPQNFQTKVASGLKSRYELDAQLEVVDKNRICQLRLATVQKIVGKRLHVRYFDSDEDGGFWCHEDSPLIHPPGWASTVGHEIVAPKNYRPDTLSRSSFKFSNYEQLDLKEGMKVEAIDPLNLSAICAATIKKVLKMGYIMIRVDCYEEDASGSDWFCYHITSPYIFPCGFSAANGVVLTPPLGYAKDTFEWQKYLQSTNTKAAPLRNLKKTPLEHELKVKMRLEAADLMDPRLICVATISQVVGRLLKIHFDGWEEEYDQWLDATSPDIYPVGWCELVGHRLEPPHAPVVITQKKVKKQGIPKVRKKIPRNKHMPHKPAPKNSNRFSSTKVSSTLNNSNTHTSAASMSQGMSDGESSRRRATVPNVPVTLLREDNGPQRMEITGVVSADKKTDEKNEANLGLPVIPRLIGCPSISEMDEVDPQQWKVNHVKEFLQINECGTYCESFSLRKIDGPKLMSLTKDQIIVLTGMKVGPAVKILDLISQLRRLVQAARVRNSALSK</sequence>
<comment type="caution">
    <text evidence="15">The sequence shown here is derived from an EMBL/GenBank/DDBJ whole genome shotgun (WGS) entry which is preliminary data.</text>
</comment>
<name>A0A8J2JIX9_9HEXA</name>
<proteinExistence type="predicted"/>
<evidence type="ECO:0000256" key="1">
    <source>
        <dbReference type="ARBA" id="ARBA00004123"/>
    </source>
</evidence>
<keyword evidence="9" id="KW-0539">Nucleus</keyword>
<keyword evidence="7" id="KW-0805">Transcription regulation</keyword>
<dbReference type="PROSITE" id="PS51024">
    <property type="entry name" value="ZF_FCS"/>
    <property type="match status" value="1"/>
</dbReference>
<feature type="region of interest" description="Disordered" evidence="12">
    <location>
        <begin position="188"/>
        <end position="232"/>
    </location>
</feature>
<dbReference type="PANTHER" id="PTHR12247:SF104">
    <property type="entry name" value="POLYCOMB PROTEIN SFMBT"/>
    <property type="match status" value="1"/>
</dbReference>
<dbReference type="GO" id="GO:0003682">
    <property type="term" value="F:chromatin binding"/>
    <property type="evidence" value="ECO:0007669"/>
    <property type="project" value="TreeGrafter"/>
</dbReference>
<feature type="region of interest" description="Disordered" evidence="12">
    <location>
        <begin position="109"/>
        <end position="141"/>
    </location>
</feature>
<dbReference type="GO" id="GO:0042393">
    <property type="term" value="F:histone binding"/>
    <property type="evidence" value="ECO:0007669"/>
    <property type="project" value="TreeGrafter"/>
</dbReference>
<feature type="domain" description="FCS-type" evidence="14">
    <location>
        <begin position="138"/>
        <end position="173"/>
    </location>
</feature>
<keyword evidence="4 10" id="KW-0863">Zinc-finger</keyword>
<evidence type="ECO:0008006" key="17">
    <source>
        <dbReference type="Google" id="ProtNLM"/>
    </source>
</evidence>
<dbReference type="PROSITE" id="PS51079">
    <property type="entry name" value="MBT"/>
    <property type="match status" value="4"/>
</dbReference>
<dbReference type="GO" id="GO:0005634">
    <property type="term" value="C:nucleus"/>
    <property type="evidence" value="ECO:0007669"/>
    <property type="project" value="UniProtKB-SubCell"/>
</dbReference>
<gene>
    <name evidence="15" type="ORF">AFUS01_LOCUS4559</name>
</gene>
<keyword evidence="16" id="KW-1185">Reference proteome</keyword>
<dbReference type="Proteomes" id="UP000708208">
    <property type="component" value="Unassembled WGS sequence"/>
</dbReference>
<dbReference type="GO" id="GO:0008270">
    <property type="term" value="F:zinc ion binding"/>
    <property type="evidence" value="ECO:0007669"/>
    <property type="project" value="UniProtKB-KW"/>
</dbReference>
<keyword evidence="5" id="KW-0862">Zinc</keyword>
<evidence type="ECO:0000256" key="6">
    <source>
        <dbReference type="ARBA" id="ARBA00022853"/>
    </source>
</evidence>
<feature type="compositionally biased region" description="Polar residues" evidence="12">
    <location>
        <begin position="693"/>
        <end position="703"/>
    </location>
</feature>
<feature type="compositionally biased region" description="Low complexity" evidence="12">
    <location>
        <begin position="112"/>
        <end position="124"/>
    </location>
</feature>
<feature type="domain" description="SAM" evidence="13">
    <location>
        <begin position="797"/>
        <end position="860"/>
    </location>
</feature>
<dbReference type="GO" id="GO:0006325">
    <property type="term" value="P:chromatin organization"/>
    <property type="evidence" value="ECO:0007669"/>
    <property type="project" value="UniProtKB-KW"/>
</dbReference>
<dbReference type="CDD" id="cd20100">
    <property type="entry name" value="MBT_dSfmbt-like_rpt4"/>
    <property type="match status" value="1"/>
</dbReference>
<evidence type="ECO:0000259" key="13">
    <source>
        <dbReference type="PROSITE" id="PS50105"/>
    </source>
</evidence>
<dbReference type="Pfam" id="PF00536">
    <property type="entry name" value="SAM_1"/>
    <property type="match status" value="1"/>
</dbReference>
<feature type="repeat" description="MBT" evidence="11">
    <location>
        <begin position="480"/>
        <end position="553"/>
    </location>
</feature>
<keyword evidence="6" id="KW-0156">Chromatin regulator</keyword>
<evidence type="ECO:0000256" key="7">
    <source>
        <dbReference type="ARBA" id="ARBA00023015"/>
    </source>
</evidence>
<dbReference type="PROSITE" id="PS50105">
    <property type="entry name" value="SAM_DOMAIN"/>
    <property type="match status" value="1"/>
</dbReference>
<feature type="repeat" description="MBT" evidence="11">
    <location>
        <begin position="243"/>
        <end position="349"/>
    </location>
</feature>
<dbReference type="PANTHER" id="PTHR12247">
    <property type="entry name" value="POLYCOMB GROUP PROTEIN"/>
    <property type="match status" value="1"/>
</dbReference>
<feature type="repeat" description="MBT" evidence="11">
    <location>
        <begin position="357"/>
        <end position="457"/>
    </location>
</feature>
<dbReference type="AlphaFoldDB" id="A0A8J2JIX9"/>
<evidence type="ECO:0000256" key="8">
    <source>
        <dbReference type="ARBA" id="ARBA00023163"/>
    </source>
</evidence>
<keyword evidence="2" id="KW-0479">Metal-binding</keyword>
<comment type="subcellular location">
    <subcellularLocation>
        <location evidence="1">Nucleus</location>
    </subcellularLocation>
</comment>
<feature type="compositionally biased region" description="Basic residues" evidence="12">
    <location>
        <begin position="8"/>
        <end position="21"/>
    </location>
</feature>
<keyword evidence="3" id="KW-0677">Repeat</keyword>
<evidence type="ECO:0000256" key="10">
    <source>
        <dbReference type="PROSITE-ProRule" id="PRU00367"/>
    </source>
</evidence>
<evidence type="ECO:0000256" key="12">
    <source>
        <dbReference type="SAM" id="MobiDB-lite"/>
    </source>
</evidence>
<evidence type="ECO:0000256" key="4">
    <source>
        <dbReference type="ARBA" id="ARBA00022771"/>
    </source>
</evidence>
<dbReference type="InterPro" id="IPR001660">
    <property type="entry name" value="SAM"/>
</dbReference>
<reference evidence="15" key="1">
    <citation type="submission" date="2021-06" db="EMBL/GenBank/DDBJ databases">
        <authorList>
            <person name="Hodson N. C."/>
            <person name="Mongue J. A."/>
            <person name="Jaron S. K."/>
        </authorList>
    </citation>
    <scope>NUCLEOTIDE SEQUENCE</scope>
</reference>